<feature type="transmembrane region" description="Helical" evidence="1">
    <location>
        <begin position="33"/>
        <end position="55"/>
    </location>
</feature>
<sequence length="188" mass="20883">MTMILFLIQIIGTLFCAALLLGAWFYYLRIPAFNPLVANVTQFTSWLVVPLRKILPVTRRIDTASLLAAYITCVLQLLLALFIVLGSQAQALLSYLPFEGLLLLAKNALNLLFWLTLFYAILSWINPMSPAITLFKALLEPILTPIRNLPLLNRMQGIDLSPMVVAIVCQVLLAGLKGIESPLVKAFI</sequence>
<dbReference type="InterPro" id="IPR003425">
    <property type="entry name" value="CCB3/YggT"/>
</dbReference>
<gene>
    <name evidence="2" type="ORF">NCTC11009_00775</name>
</gene>
<name>A0A2N6QIP6_9BURK</name>
<dbReference type="GO" id="GO:0016020">
    <property type="term" value="C:membrane"/>
    <property type="evidence" value="ECO:0007669"/>
    <property type="project" value="InterPro"/>
</dbReference>
<proteinExistence type="predicted"/>
<keyword evidence="1" id="KW-0472">Membrane</keyword>
<dbReference type="RefSeq" id="WP_070471350.1">
    <property type="nucleotide sequence ID" value="NZ_CAMQFR010000029.1"/>
</dbReference>
<reference evidence="2 3" key="1">
    <citation type="submission" date="2018-06" db="EMBL/GenBank/DDBJ databases">
        <authorList>
            <consortium name="Pathogen Informatics"/>
            <person name="Doyle S."/>
        </authorList>
    </citation>
    <scope>NUCLEOTIDE SEQUENCE [LARGE SCALE GENOMIC DNA]</scope>
    <source>
        <strain evidence="2 3">NCTC11009</strain>
    </source>
</reference>
<evidence type="ECO:0000313" key="2">
    <source>
        <dbReference type="EMBL" id="SPY07564.1"/>
    </source>
</evidence>
<feature type="transmembrane region" description="Helical" evidence="1">
    <location>
        <begin position="111"/>
        <end position="139"/>
    </location>
</feature>
<accession>A0A2N6QIP6</accession>
<dbReference type="Proteomes" id="UP000250242">
    <property type="component" value="Unassembled WGS sequence"/>
</dbReference>
<organism evidence="2 3">
    <name type="scientific">Oligella urethralis</name>
    <dbReference type="NCBI Taxonomy" id="90245"/>
    <lineage>
        <taxon>Bacteria</taxon>
        <taxon>Pseudomonadati</taxon>
        <taxon>Pseudomonadota</taxon>
        <taxon>Betaproteobacteria</taxon>
        <taxon>Burkholderiales</taxon>
        <taxon>Alcaligenaceae</taxon>
        <taxon>Oligella</taxon>
    </lineage>
</organism>
<feature type="transmembrane region" description="Helical" evidence="1">
    <location>
        <begin position="7"/>
        <end position="27"/>
    </location>
</feature>
<dbReference type="STRING" id="90245.GCA_001056285_00828"/>
<keyword evidence="1" id="KW-0812">Transmembrane</keyword>
<keyword evidence="1" id="KW-1133">Transmembrane helix</keyword>
<feature type="transmembrane region" description="Helical" evidence="1">
    <location>
        <begin position="67"/>
        <end position="91"/>
    </location>
</feature>
<evidence type="ECO:0000256" key="1">
    <source>
        <dbReference type="SAM" id="Phobius"/>
    </source>
</evidence>
<evidence type="ECO:0000313" key="3">
    <source>
        <dbReference type="Proteomes" id="UP000250242"/>
    </source>
</evidence>
<dbReference type="Pfam" id="PF02325">
    <property type="entry name" value="CCB3_YggT"/>
    <property type="match status" value="2"/>
</dbReference>
<dbReference type="AlphaFoldDB" id="A0A2N6QIP6"/>
<protein>
    <submittedName>
        <fullName evidence="2">YGGT family</fullName>
    </submittedName>
</protein>
<dbReference type="EMBL" id="UATH01000001">
    <property type="protein sequence ID" value="SPY07564.1"/>
    <property type="molecule type" value="Genomic_DNA"/>
</dbReference>